<feature type="transmembrane region" description="Helical" evidence="1">
    <location>
        <begin position="150"/>
        <end position="168"/>
    </location>
</feature>
<evidence type="ECO:0000313" key="3">
    <source>
        <dbReference type="Proteomes" id="UP000178450"/>
    </source>
</evidence>
<dbReference type="Proteomes" id="UP000178450">
    <property type="component" value="Unassembled WGS sequence"/>
</dbReference>
<name>A0A1F7KA66_9BACT</name>
<feature type="transmembrane region" description="Helical" evidence="1">
    <location>
        <begin position="290"/>
        <end position="311"/>
    </location>
</feature>
<evidence type="ECO:0000256" key="1">
    <source>
        <dbReference type="SAM" id="Phobius"/>
    </source>
</evidence>
<reference evidence="2 3" key="1">
    <citation type="journal article" date="2016" name="Nat. Commun.">
        <title>Thousands of microbial genomes shed light on interconnected biogeochemical processes in an aquifer system.</title>
        <authorList>
            <person name="Anantharaman K."/>
            <person name="Brown C.T."/>
            <person name="Hug L.A."/>
            <person name="Sharon I."/>
            <person name="Castelle C.J."/>
            <person name="Probst A.J."/>
            <person name="Thomas B.C."/>
            <person name="Singh A."/>
            <person name="Wilkins M.J."/>
            <person name="Karaoz U."/>
            <person name="Brodie E.L."/>
            <person name="Williams K.H."/>
            <person name="Hubbard S.S."/>
            <person name="Banfield J.F."/>
        </authorList>
    </citation>
    <scope>NUCLEOTIDE SEQUENCE [LARGE SCALE GENOMIC DNA]</scope>
</reference>
<feature type="transmembrane region" description="Helical" evidence="1">
    <location>
        <begin position="345"/>
        <end position="363"/>
    </location>
</feature>
<feature type="transmembrane region" description="Helical" evidence="1">
    <location>
        <begin position="96"/>
        <end position="118"/>
    </location>
</feature>
<keyword evidence="1" id="KW-0472">Membrane</keyword>
<dbReference type="EMBL" id="MGBG01000015">
    <property type="protein sequence ID" value="OGK64748.1"/>
    <property type="molecule type" value="Genomic_DNA"/>
</dbReference>
<dbReference type="AlphaFoldDB" id="A0A1F7KA66"/>
<evidence type="ECO:0000313" key="2">
    <source>
        <dbReference type="EMBL" id="OGK64748.1"/>
    </source>
</evidence>
<proteinExistence type="predicted"/>
<evidence type="ECO:0008006" key="4">
    <source>
        <dbReference type="Google" id="ProtNLM"/>
    </source>
</evidence>
<keyword evidence="1" id="KW-0812">Transmembrane</keyword>
<feature type="transmembrane region" description="Helical" evidence="1">
    <location>
        <begin position="21"/>
        <end position="43"/>
    </location>
</feature>
<sequence>MRNHIKSILTKALNWSQHNKAMVLLMFLLIFLRLLNLESHVTFLGDQGRDAIIMKRILSLEHFPAIGAPTSIGMVYLGPFYYYFMAPWLLIFNFNPLGPAFGVAFLSLVLGLLALTIVNKHFGRLTGFFFLFLLTFSASNISLGRFSWNPNLLPIFTFYTLYAFYRLLSDKPFTSLWKDVGFSLLFGALFSFSLQLHYLAAFLLPTLLVFFLYQINKTKQFKLLFIRLLAAIASFGFFSLPLLIFDLRHNFLNSRNFIKLFSQGDVASNASYISKLSETATGLFQHTFQVSFNGLTSLILLLLLLLAFVRFSGKKQSLFYWLMVVNLVFYILGFSLMSSGRFEHYFGPVYFSLFITLGSLFAVRFTNCSLCRKIIPIFVILYLLANFAKFRVIFTPGGYQIKQAQSLSRFLLGKISQTPYQIASIPYTETHGQYRYFLEIFDKAPLEENSNETAELLFILCYQKECDVLNDPQWQIAAFANKKVAKIWNIEGVKIYKLEHRQEP</sequence>
<feature type="transmembrane region" description="Helical" evidence="1">
    <location>
        <begin position="225"/>
        <end position="245"/>
    </location>
</feature>
<keyword evidence="1" id="KW-1133">Transmembrane helix</keyword>
<feature type="transmembrane region" description="Helical" evidence="1">
    <location>
        <begin position="124"/>
        <end position="143"/>
    </location>
</feature>
<feature type="transmembrane region" description="Helical" evidence="1">
    <location>
        <begin position="318"/>
        <end position="339"/>
    </location>
</feature>
<comment type="caution">
    <text evidence="2">The sequence shown here is derived from an EMBL/GenBank/DDBJ whole genome shotgun (WGS) entry which is preliminary data.</text>
</comment>
<feature type="transmembrane region" description="Helical" evidence="1">
    <location>
        <begin position="63"/>
        <end position="84"/>
    </location>
</feature>
<accession>A0A1F7KA66</accession>
<protein>
    <recommendedName>
        <fullName evidence="4">Glycosyltransferase RgtA/B/C/D-like domain-containing protein</fullName>
    </recommendedName>
</protein>
<feature type="transmembrane region" description="Helical" evidence="1">
    <location>
        <begin position="375"/>
        <end position="394"/>
    </location>
</feature>
<feature type="transmembrane region" description="Helical" evidence="1">
    <location>
        <begin position="180"/>
        <end position="213"/>
    </location>
</feature>
<gene>
    <name evidence="2" type="ORF">A2209_00245</name>
</gene>
<organism evidence="2 3">
    <name type="scientific">Candidatus Roizmanbacteria bacterium RIFOXYA1_FULL_41_12</name>
    <dbReference type="NCBI Taxonomy" id="1802082"/>
    <lineage>
        <taxon>Bacteria</taxon>
        <taxon>Candidatus Roizmaniibacteriota</taxon>
    </lineage>
</organism>